<dbReference type="RefSeq" id="WP_067981118.1">
    <property type="nucleotide sequence ID" value="NZ_VMSD01000003.1"/>
</dbReference>
<evidence type="ECO:0000313" key="4">
    <source>
        <dbReference type="Proteomes" id="UP000798951"/>
    </source>
</evidence>
<reference evidence="3 4" key="1">
    <citation type="submission" date="2019-07" db="EMBL/GenBank/DDBJ databases">
        <title>Genomic Encyclopedia of Type Strains, Phase IV (KMG-IV): sequencing the most valuable type-strain genomes for metagenomic binning, comparative biology and taxonomic classification.</title>
        <authorList>
            <person name="Goeker M."/>
        </authorList>
    </citation>
    <scope>NUCLEOTIDE SEQUENCE [LARGE SCALE GENOMIC DNA]</scope>
    <source>
        <strain evidence="3 4">DSM 44831</strain>
    </source>
</reference>
<dbReference type="InterPro" id="IPR036844">
    <property type="entry name" value="Hint_dom_sf"/>
</dbReference>
<feature type="transmembrane region" description="Helical" evidence="2">
    <location>
        <begin position="43"/>
        <end position="67"/>
    </location>
</feature>
<dbReference type="CDD" id="cd00081">
    <property type="entry name" value="Hint"/>
    <property type="match status" value="1"/>
</dbReference>
<dbReference type="Pfam" id="PF07591">
    <property type="entry name" value="PT-HINT"/>
    <property type="match status" value="1"/>
</dbReference>
<keyword evidence="2" id="KW-0812">Transmembrane</keyword>
<dbReference type="Gene3D" id="2.170.16.10">
    <property type="entry name" value="Hedgehog/Intein (Hint) domain"/>
    <property type="match status" value="1"/>
</dbReference>
<sequence length="653" mass="68987">MYPGNPQFDQGQFGRGQPYGGPPIQYPPQPVFDFRKPRPRGRVIGLVVGSVVTVFALVVGAAVWLAWPEPAGSSAPFYQALSSLSSKPALRYRTTVPSSAHTWDVTVTATGDTTGTVSVAGQTSEIVRAGGQLYLGPAAGTSNDLGRAPVSAANRDKWQTAPEAIETEAAVFSSPALLASWLAAQLDRADLRGRVQVGDEPALRAETEEGTLDISVSEPYRVLRWAPADDTDAAELVLTEVADSLDQVRAALQNAIGRLAGAVNSDFTFRPGQGALTCSTAGCSVRQPFTGRIARSDRARVTGTATVTLTATISVEGRHGGRCSASGSFPLETNGFTGELTCTAPEAGAVYAAVSAEKQAAAERQAQAERRTVNYETRFAADTEVVAEAVGQAQVQGLLDAIEEGLREPDCDAANSFVADTPVLLADGTVRAIQQITVGTPVAAAAPSAGLRSTSSVRSVVHGIGGRSRELVILTITDGDRTAIITATTNHPFWVPALSRWVDAGDLKPGTLLAGRADERPHVVEARREVSHAPVYNLEVDGPHTYYVVAGNTSVLVHNCPAPKGGPPTARKEIRNAVELLRAGQLPQRLNPDGTPDIFEGRPGTPASVARKWADSSIYEVPGLGNQFRLLRNTYGDVGWTDNHYGRIIVYAD</sequence>
<keyword evidence="4" id="KW-1185">Reference proteome</keyword>
<gene>
    <name evidence="3" type="ORF">FNL39_103240</name>
</gene>
<comment type="caution">
    <text evidence="3">The sequence shown here is derived from an EMBL/GenBank/DDBJ whole genome shotgun (WGS) entry which is preliminary data.</text>
</comment>
<feature type="compositionally biased region" description="Pro residues" evidence="1">
    <location>
        <begin position="20"/>
        <end position="30"/>
    </location>
</feature>
<name>A0ABQ6YNG1_9NOCA</name>
<keyword evidence="2" id="KW-0472">Membrane</keyword>
<dbReference type="NCBIfam" id="TIGR01443">
    <property type="entry name" value="intein_Cterm"/>
    <property type="match status" value="1"/>
</dbReference>
<dbReference type="InterPro" id="IPR030934">
    <property type="entry name" value="Intein_C"/>
</dbReference>
<evidence type="ECO:0000313" key="3">
    <source>
        <dbReference type="EMBL" id="KAF0847342.1"/>
    </source>
</evidence>
<dbReference type="Proteomes" id="UP000798951">
    <property type="component" value="Unassembled WGS sequence"/>
</dbReference>
<organism evidence="3 4">
    <name type="scientific">Nocardia caishijiensis</name>
    <dbReference type="NCBI Taxonomy" id="184756"/>
    <lineage>
        <taxon>Bacteria</taxon>
        <taxon>Bacillati</taxon>
        <taxon>Actinomycetota</taxon>
        <taxon>Actinomycetes</taxon>
        <taxon>Mycobacteriales</taxon>
        <taxon>Nocardiaceae</taxon>
        <taxon>Nocardia</taxon>
    </lineage>
</organism>
<evidence type="ECO:0000256" key="1">
    <source>
        <dbReference type="SAM" id="MobiDB-lite"/>
    </source>
</evidence>
<dbReference type="EMBL" id="VMSD01000003">
    <property type="protein sequence ID" value="KAF0847342.1"/>
    <property type="molecule type" value="Genomic_DNA"/>
</dbReference>
<protein>
    <submittedName>
        <fullName evidence="3">Intein</fullName>
    </submittedName>
</protein>
<accession>A0ABQ6YNG1</accession>
<keyword evidence="2" id="KW-1133">Transmembrane helix</keyword>
<evidence type="ECO:0000256" key="2">
    <source>
        <dbReference type="SAM" id="Phobius"/>
    </source>
</evidence>
<proteinExistence type="predicted"/>
<dbReference type="PROSITE" id="PS50818">
    <property type="entry name" value="INTEIN_C_TER"/>
    <property type="match status" value="1"/>
</dbReference>
<dbReference type="SUPFAM" id="SSF51294">
    <property type="entry name" value="Hedgehog/intein (Hint) domain"/>
    <property type="match status" value="1"/>
</dbReference>
<feature type="region of interest" description="Disordered" evidence="1">
    <location>
        <begin position="1"/>
        <end position="30"/>
    </location>
</feature>